<protein>
    <submittedName>
        <fullName evidence="1">Uncharacterized protein</fullName>
    </submittedName>
</protein>
<dbReference type="AlphaFoldDB" id="A0A655P409"/>
<sequence>MHFELTLQVDKAGHFTYRIHIAPFKGTRENFYAGVGLKLSVGIGSAK</sequence>
<dbReference type="Proteomes" id="UP000044806">
    <property type="component" value="Unassembled WGS sequence"/>
</dbReference>
<evidence type="ECO:0000313" key="1">
    <source>
        <dbReference type="EMBL" id="CRZ92126.1"/>
    </source>
</evidence>
<dbReference type="EMBL" id="CWOW01000002">
    <property type="protein sequence ID" value="CRZ92126.1"/>
    <property type="molecule type" value="Genomic_DNA"/>
</dbReference>
<name>A0A655P409_VIBCL</name>
<proteinExistence type="predicted"/>
<reference evidence="1 2" key="1">
    <citation type="submission" date="2015-07" db="EMBL/GenBank/DDBJ databases">
        <authorList>
            <consortium name="Pathogen Informatics"/>
        </authorList>
    </citation>
    <scope>NUCLEOTIDE SEQUENCE [LARGE SCALE GENOMIC DNA]</scope>
    <source>
        <strain evidence="1 2">A51</strain>
    </source>
</reference>
<accession>A0A655P409</accession>
<organism evidence="1 2">
    <name type="scientific">Vibrio cholerae</name>
    <dbReference type="NCBI Taxonomy" id="666"/>
    <lineage>
        <taxon>Bacteria</taxon>
        <taxon>Pseudomonadati</taxon>
        <taxon>Pseudomonadota</taxon>
        <taxon>Gammaproteobacteria</taxon>
        <taxon>Vibrionales</taxon>
        <taxon>Vibrionaceae</taxon>
        <taxon>Vibrio</taxon>
    </lineage>
</organism>
<gene>
    <name evidence="1" type="ORF">ERS013165_00510</name>
</gene>
<evidence type="ECO:0000313" key="2">
    <source>
        <dbReference type="Proteomes" id="UP000044806"/>
    </source>
</evidence>